<gene>
    <name evidence="1" type="ORF">MSIBF_A3560006</name>
</gene>
<dbReference type="EMBL" id="CCXY01000286">
    <property type="protein sequence ID" value="CEG13267.1"/>
    <property type="molecule type" value="Genomic_DNA"/>
</dbReference>
<name>A0A098EB85_9ZZZZ</name>
<sequence>MKKNKNSKLMLSKNVDKFTMLLTDKEIALFLFKRNGNVEWYEYLHCKDECCVHFGNEIFKFYERDAIEI</sequence>
<evidence type="ECO:0000313" key="1">
    <source>
        <dbReference type="EMBL" id="CEG13267.1"/>
    </source>
</evidence>
<organism evidence="1">
    <name type="scientific">groundwater metagenome</name>
    <dbReference type="NCBI Taxonomy" id="717931"/>
    <lineage>
        <taxon>unclassified sequences</taxon>
        <taxon>metagenomes</taxon>
        <taxon>ecological metagenomes</taxon>
    </lineage>
</organism>
<accession>A0A098EB85</accession>
<protein>
    <submittedName>
        <fullName evidence="1">Uncharacterized protein</fullName>
    </submittedName>
</protein>
<reference evidence="1" key="1">
    <citation type="submission" date="2014-09" db="EMBL/GenBank/DDBJ databases">
        <authorList>
            <person name="Probst J Alexander"/>
        </authorList>
    </citation>
    <scope>NUCLEOTIDE SEQUENCE</scope>
</reference>
<dbReference type="AlphaFoldDB" id="A0A098EB85"/>
<proteinExistence type="predicted"/>